<dbReference type="AlphaFoldDB" id="A0A136IIX4"/>
<gene>
    <name evidence="1" type="ORF">Micbo1qcDRAFT_210341</name>
</gene>
<keyword evidence="2" id="KW-1185">Reference proteome</keyword>
<dbReference type="Proteomes" id="UP000070501">
    <property type="component" value="Unassembled WGS sequence"/>
</dbReference>
<dbReference type="InParanoid" id="A0A136IIX4"/>
<dbReference type="SUPFAM" id="SSF53167">
    <property type="entry name" value="Purine and uridine phosphorylases"/>
    <property type="match status" value="1"/>
</dbReference>
<dbReference type="PANTHER" id="PTHR46082">
    <property type="entry name" value="ATP/GTP-BINDING PROTEIN-RELATED"/>
    <property type="match status" value="1"/>
</dbReference>
<sequence length="169" mass="18665">MLDRNHFTIGWICAINTECIAAQMMFDKVLGKPEDVPSNNANAYSFGRIARHKVVVALLPHRQYSIAAAAGVVKDMIRTFPIRNMLIVGITGSAPRHNHEPDIRLGDVVVSSPGNSNSGVLHYGYGKKLQDQDDQQLFKTTSHLNQSSLALLNVMNLLKAKHKIEGHLI</sequence>
<proteinExistence type="predicted"/>
<name>A0A136IIX4_9PEZI</name>
<dbReference type="InterPro" id="IPR035994">
    <property type="entry name" value="Nucleoside_phosphorylase_sf"/>
</dbReference>
<reference evidence="2" key="1">
    <citation type="submission" date="2016-02" db="EMBL/GenBank/DDBJ databases">
        <title>Draft genome sequence of Microdochium bolleyi, a fungal endophyte of beachgrass.</title>
        <authorList>
            <consortium name="DOE Joint Genome Institute"/>
            <person name="David A.S."/>
            <person name="May G."/>
            <person name="Haridas S."/>
            <person name="Lim J."/>
            <person name="Wang M."/>
            <person name="Labutti K."/>
            <person name="Lipzen A."/>
            <person name="Barry K."/>
            <person name="Grigoriev I.V."/>
        </authorList>
    </citation>
    <scope>NUCLEOTIDE SEQUENCE [LARGE SCALE GENOMIC DNA]</scope>
    <source>
        <strain evidence="2">J235TASD1</strain>
    </source>
</reference>
<dbReference type="InterPro" id="IPR053137">
    <property type="entry name" value="NLR-like"/>
</dbReference>
<evidence type="ECO:0000313" key="2">
    <source>
        <dbReference type="Proteomes" id="UP000070501"/>
    </source>
</evidence>
<accession>A0A136IIX4</accession>
<evidence type="ECO:0000313" key="1">
    <source>
        <dbReference type="EMBL" id="KXJ84920.1"/>
    </source>
</evidence>
<dbReference type="GO" id="GO:0003824">
    <property type="term" value="F:catalytic activity"/>
    <property type="evidence" value="ECO:0007669"/>
    <property type="project" value="InterPro"/>
</dbReference>
<dbReference type="STRING" id="196109.A0A136IIX4"/>
<organism evidence="1 2">
    <name type="scientific">Microdochium bolleyi</name>
    <dbReference type="NCBI Taxonomy" id="196109"/>
    <lineage>
        <taxon>Eukaryota</taxon>
        <taxon>Fungi</taxon>
        <taxon>Dikarya</taxon>
        <taxon>Ascomycota</taxon>
        <taxon>Pezizomycotina</taxon>
        <taxon>Sordariomycetes</taxon>
        <taxon>Xylariomycetidae</taxon>
        <taxon>Xylariales</taxon>
        <taxon>Microdochiaceae</taxon>
        <taxon>Microdochium</taxon>
    </lineage>
</organism>
<dbReference type="Gene3D" id="3.40.50.1580">
    <property type="entry name" value="Nucleoside phosphorylase domain"/>
    <property type="match status" value="1"/>
</dbReference>
<dbReference type="EMBL" id="KQ964311">
    <property type="protein sequence ID" value="KXJ84920.1"/>
    <property type="molecule type" value="Genomic_DNA"/>
</dbReference>
<protein>
    <recommendedName>
        <fullName evidence="3">Nucleoside phosphorylase domain-containing protein</fullName>
    </recommendedName>
</protein>
<dbReference type="PANTHER" id="PTHR46082:SF11">
    <property type="entry name" value="AAA+ ATPASE DOMAIN-CONTAINING PROTEIN-RELATED"/>
    <property type="match status" value="1"/>
</dbReference>
<dbReference type="OrthoDB" id="1577640at2759"/>
<dbReference type="GO" id="GO:0009116">
    <property type="term" value="P:nucleoside metabolic process"/>
    <property type="evidence" value="ECO:0007669"/>
    <property type="project" value="InterPro"/>
</dbReference>
<evidence type="ECO:0008006" key="3">
    <source>
        <dbReference type="Google" id="ProtNLM"/>
    </source>
</evidence>